<dbReference type="PANTHER" id="PTHR32026:SF27">
    <property type="entry name" value="METHYLTRANSFERASE FKBM DOMAIN-CONTAINING PROTEIN-RELATED"/>
    <property type="match status" value="1"/>
</dbReference>
<gene>
    <name evidence="3" type="ORF">L596_029440</name>
</gene>
<dbReference type="Pfam" id="PF13383">
    <property type="entry name" value="Methyltransf_22"/>
    <property type="match status" value="1"/>
</dbReference>
<keyword evidence="1" id="KW-0812">Transmembrane</keyword>
<dbReference type="STRING" id="34508.A0A4U5LUM7"/>
<dbReference type="InterPro" id="IPR029063">
    <property type="entry name" value="SAM-dependent_MTases_sf"/>
</dbReference>
<protein>
    <recommendedName>
        <fullName evidence="2">Methyltransferase domain-containing protein</fullName>
    </recommendedName>
</protein>
<dbReference type="EMBL" id="AZBU02000012">
    <property type="protein sequence ID" value="TKR59824.1"/>
    <property type="molecule type" value="Genomic_DNA"/>
</dbReference>
<evidence type="ECO:0000256" key="1">
    <source>
        <dbReference type="SAM" id="Phobius"/>
    </source>
</evidence>
<dbReference type="InterPro" id="IPR025714">
    <property type="entry name" value="Methyltranfer_dom"/>
</dbReference>
<keyword evidence="1" id="KW-1133">Transmembrane helix</keyword>
<accession>A0A4U5LUM7</accession>
<evidence type="ECO:0000259" key="2">
    <source>
        <dbReference type="Pfam" id="PF13383"/>
    </source>
</evidence>
<dbReference type="AlphaFoldDB" id="A0A4U5LUM7"/>
<comment type="caution">
    <text evidence="3">The sequence shown here is derived from an EMBL/GenBank/DDBJ whole genome shotgun (WGS) entry which is preliminary data.</text>
</comment>
<dbReference type="InterPro" id="IPR026913">
    <property type="entry name" value="METTL24"/>
</dbReference>
<dbReference type="OrthoDB" id="10006218at2759"/>
<feature type="transmembrane region" description="Helical" evidence="1">
    <location>
        <begin position="12"/>
        <end position="33"/>
    </location>
</feature>
<reference evidence="3 4" key="1">
    <citation type="journal article" date="2015" name="Genome Biol.">
        <title>Comparative genomics of Steinernema reveals deeply conserved gene regulatory networks.</title>
        <authorList>
            <person name="Dillman A.R."/>
            <person name="Macchietto M."/>
            <person name="Porter C.F."/>
            <person name="Rogers A."/>
            <person name="Williams B."/>
            <person name="Antoshechkin I."/>
            <person name="Lee M.M."/>
            <person name="Goodwin Z."/>
            <person name="Lu X."/>
            <person name="Lewis E.E."/>
            <person name="Goodrich-Blair H."/>
            <person name="Stock S.P."/>
            <person name="Adams B.J."/>
            <person name="Sternberg P.W."/>
            <person name="Mortazavi A."/>
        </authorList>
    </citation>
    <scope>NUCLEOTIDE SEQUENCE [LARGE SCALE GENOMIC DNA]</scope>
    <source>
        <strain evidence="3 4">ALL</strain>
    </source>
</reference>
<dbReference type="Gene3D" id="3.40.50.150">
    <property type="entry name" value="Vaccinia Virus protein VP39"/>
    <property type="match status" value="1"/>
</dbReference>
<keyword evidence="1" id="KW-0472">Membrane</keyword>
<dbReference type="Proteomes" id="UP000298663">
    <property type="component" value="Unassembled WGS sequence"/>
</dbReference>
<sequence length="297" mass="33526">MRMSPNSSGFCSRFVLPFVFFSVLIIVCAHIFFSPTFRPNAFTNVLEANSAPNAASKSISPHIIEVYRSQIKSRKEILKLVAAGKPPTQYSHADLYNSLVPEVFCPGLVRIGYIADGGKWVCSPHMVRKPCAIYSLGISNEYSFEDQIYEQTKCGIHGFDKDEMKPETVEAYKRMNATIMPALIAKETNVTARHYSFADIIKMYDHSRIDILKIDIEGAEYEVSNQIVSVPICQILIEMHGEAKKMMSLLEKFSKSGFYLFHHEINGAYISACEYSLIHESCLKEYGVEVVLGRYLS</sequence>
<name>A0A4U5LUM7_STECR</name>
<proteinExistence type="predicted"/>
<reference evidence="3 4" key="2">
    <citation type="journal article" date="2019" name="G3 (Bethesda)">
        <title>Hybrid Assembly of the Genome of the Entomopathogenic Nematode Steinernema carpocapsae Identifies the X-Chromosome.</title>
        <authorList>
            <person name="Serra L."/>
            <person name="Macchietto M."/>
            <person name="Macias-Munoz A."/>
            <person name="McGill C.J."/>
            <person name="Rodriguez I.M."/>
            <person name="Rodriguez B."/>
            <person name="Murad R."/>
            <person name="Mortazavi A."/>
        </authorList>
    </citation>
    <scope>NUCLEOTIDE SEQUENCE [LARGE SCALE GENOMIC DNA]</scope>
    <source>
        <strain evidence="3 4">ALL</strain>
    </source>
</reference>
<evidence type="ECO:0000313" key="3">
    <source>
        <dbReference type="EMBL" id="TKR59824.1"/>
    </source>
</evidence>
<feature type="domain" description="Methyltransferase" evidence="2">
    <location>
        <begin position="71"/>
        <end position="277"/>
    </location>
</feature>
<keyword evidence="4" id="KW-1185">Reference proteome</keyword>
<organism evidence="3 4">
    <name type="scientific">Steinernema carpocapsae</name>
    <name type="common">Entomopathogenic nematode</name>
    <dbReference type="NCBI Taxonomy" id="34508"/>
    <lineage>
        <taxon>Eukaryota</taxon>
        <taxon>Metazoa</taxon>
        <taxon>Ecdysozoa</taxon>
        <taxon>Nematoda</taxon>
        <taxon>Chromadorea</taxon>
        <taxon>Rhabditida</taxon>
        <taxon>Tylenchina</taxon>
        <taxon>Panagrolaimomorpha</taxon>
        <taxon>Strongyloidoidea</taxon>
        <taxon>Steinernematidae</taxon>
        <taxon>Steinernema</taxon>
    </lineage>
</organism>
<evidence type="ECO:0000313" key="4">
    <source>
        <dbReference type="Proteomes" id="UP000298663"/>
    </source>
</evidence>
<dbReference type="PANTHER" id="PTHR32026">
    <property type="entry name" value="METHYLTRANSFERASE-LIKE PROTEIN 24"/>
    <property type="match status" value="1"/>
</dbReference>